<comment type="caution">
    <text evidence="4">The sequence shown here is derived from an EMBL/GenBank/DDBJ whole genome shotgun (WGS) entry which is preliminary data.</text>
</comment>
<feature type="domain" description="FAD-binding" evidence="3">
    <location>
        <begin position="3"/>
        <end position="304"/>
    </location>
</feature>
<keyword evidence="2" id="KW-0503">Monooxygenase</keyword>
<dbReference type="EMBL" id="BSFL01000001">
    <property type="protein sequence ID" value="GLK79160.1"/>
    <property type="molecule type" value="Genomic_DNA"/>
</dbReference>
<organism evidence="4 5">
    <name type="scientific">Methylopila turkensis</name>
    <dbReference type="NCBI Taxonomy" id="1437816"/>
    <lineage>
        <taxon>Bacteria</taxon>
        <taxon>Pseudomonadati</taxon>
        <taxon>Pseudomonadota</taxon>
        <taxon>Alphaproteobacteria</taxon>
        <taxon>Hyphomicrobiales</taxon>
        <taxon>Methylopilaceae</taxon>
        <taxon>Methylopila</taxon>
    </lineage>
</organism>
<dbReference type="GO" id="GO:0071949">
    <property type="term" value="F:FAD binding"/>
    <property type="evidence" value="ECO:0007669"/>
    <property type="project" value="InterPro"/>
</dbReference>
<dbReference type="GO" id="GO:0004497">
    <property type="term" value="F:monooxygenase activity"/>
    <property type="evidence" value="ECO:0007669"/>
    <property type="project" value="UniProtKB-KW"/>
</dbReference>
<evidence type="ECO:0000256" key="2">
    <source>
        <dbReference type="ARBA" id="ARBA00023033"/>
    </source>
</evidence>
<dbReference type="Gene3D" id="3.50.50.60">
    <property type="entry name" value="FAD/NAD(P)-binding domain"/>
    <property type="match status" value="1"/>
</dbReference>
<evidence type="ECO:0000313" key="4">
    <source>
        <dbReference type="EMBL" id="GLK79160.1"/>
    </source>
</evidence>
<dbReference type="PRINTS" id="PR00420">
    <property type="entry name" value="RNGMNOXGNASE"/>
</dbReference>
<evidence type="ECO:0000313" key="5">
    <source>
        <dbReference type="Proteomes" id="UP001143309"/>
    </source>
</evidence>
<evidence type="ECO:0000256" key="1">
    <source>
        <dbReference type="ARBA" id="ARBA00023002"/>
    </source>
</evidence>
<dbReference type="InterPro" id="IPR002938">
    <property type="entry name" value="FAD-bd"/>
</dbReference>
<name>A0A9W6JNM7_9HYPH</name>
<dbReference type="AlphaFoldDB" id="A0A9W6JNM7"/>
<evidence type="ECO:0000259" key="3">
    <source>
        <dbReference type="Pfam" id="PF01494"/>
    </source>
</evidence>
<proteinExistence type="predicted"/>
<dbReference type="RefSeq" id="WP_271199637.1">
    <property type="nucleotide sequence ID" value="NZ_BSFL01000001.1"/>
</dbReference>
<dbReference type="InterPro" id="IPR050493">
    <property type="entry name" value="FAD-dep_Monooxygenase_BioMet"/>
</dbReference>
<reference evidence="4" key="1">
    <citation type="journal article" date="2014" name="Int. J. Syst. Evol. Microbiol.">
        <title>Complete genome sequence of Corynebacterium casei LMG S-19264T (=DSM 44701T), isolated from a smear-ripened cheese.</title>
        <authorList>
            <consortium name="US DOE Joint Genome Institute (JGI-PGF)"/>
            <person name="Walter F."/>
            <person name="Albersmeier A."/>
            <person name="Kalinowski J."/>
            <person name="Ruckert C."/>
        </authorList>
    </citation>
    <scope>NUCLEOTIDE SEQUENCE</scope>
    <source>
        <strain evidence="4">VKM B-2748</strain>
    </source>
</reference>
<reference evidence="4" key="2">
    <citation type="submission" date="2023-01" db="EMBL/GenBank/DDBJ databases">
        <authorList>
            <person name="Sun Q."/>
            <person name="Evtushenko L."/>
        </authorList>
    </citation>
    <scope>NUCLEOTIDE SEQUENCE</scope>
    <source>
        <strain evidence="4">VKM B-2748</strain>
    </source>
</reference>
<dbReference type="Pfam" id="PF01494">
    <property type="entry name" value="FAD_binding_3"/>
    <property type="match status" value="1"/>
</dbReference>
<dbReference type="PANTHER" id="PTHR13789:SF309">
    <property type="entry name" value="PUTATIVE (AFU_ORTHOLOGUE AFUA_6G14510)-RELATED"/>
    <property type="match status" value="1"/>
</dbReference>
<dbReference type="InterPro" id="IPR036188">
    <property type="entry name" value="FAD/NAD-bd_sf"/>
</dbReference>
<keyword evidence="5" id="KW-1185">Reference proteome</keyword>
<protein>
    <recommendedName>
        <fullName evidence="3">FAD-binding domain-containing protein</fullName>
    </recommendedName>
</protein>
<accession>A0A9W6JNM7</accession>
<keyword evidence="1" id="KW-0560">Oxidoreductase</keyword>
<dbReference type="Proteomes" id="UP001143309">
    <property type="component" value="Unassembled WGS sequence"/>
</dbReference>
<gene>
    <name evidence="4" type="ORF">GCM10008174_09010</name>
</gene>
<dbReference type="PANTHER" id="PTHR13789">
    <property type="entry name" value="MONOOXYGENASE"/>
    <property type="match status" value="1"/>
</dbReference>
<dbReference type="SUPFAM" id="SSF51905">
    <property type="entry name" value="FAD/NAD(P)-binding domain"/>
    <property type="match status" value="1"/>
</dbReference>
<sequence length="368" mass="40520">MRILIVGAGIAGLATHRALSQRGFKPTIVDRNPGAGEGGAGLFLPGNSVRALEQLGLLDKLLEHSHPIKRQRIFDENGRLLSEIDAAEFWVGVGPCRAARRSTLWQLLRGGTDTDVITTSVAAIDDRGDRCRVRFDDGEIRDYDLLIGADGVGSSVRRLTFQDCRQPEYVGNICWRFIVHNVAGVADWTVLLGRDRSLLCKPISPSELYVYADLAVPKHEVSRYTAATRLEPLFEGIAGPLRPVLTLAQSANVHFAELVRLRLDRWHRGRVVLVGDAAHAGPPSMAQGAGLALEDALVLADEPAASPSLTVALAQFEARRKPRADWVHRQNASRDRARRLPQFVRNALFRFGGPMLYRHSYAPLTKPV</sequence>